<evidence type="ECO:0000256" key="2">
    <source>
        <dbReference type="ARBA" id="ARBA00022729"/>
    </source>
</evidence>
<feature type="domain" description="LRRCT" evidence="5">
    <location>
        <begin position="228"/>
        <end position="297"/>
    </location>
</feature>
<dbReference type="PROSITE" id="PS51450">
    <property type="entry name" value="LRR"/>
    <property type="match status" value="1"/>
</dbReference>
<evidence type="ECO:0000313" key="6">
    <source>
        <dbReference type="EMBL" id="CAB3363224.1"/>
    </source>
</evidence>
<dbReference type="EMBL" id="CADEPI010000011">
    <property type="protein sequence ID" value="CAB3363224.1"/>
    <property type="molecule type" value="Genomic_DNA"/>
</dbReference>
<evidence type="ECO:0000256" key="4">
    <source>
        <dbReference type="SAM" id="Phobius"/>
    </source>
</evidence>
<sequence length="400" mass="43866">MEELDLGQNRLTVVHRDAFKGLTSLSILHLDDNQLLSVPTACFLPLVNLAELRVGLNAFNASVLPDDVFQGLPKLNVLDVSSSNLVAISSHAFAGLPMLRTLSLADNRLESVPKQALSQLTRLEELKIGQNPITTLKNKDFAGLPNLHTLEVVGAEKLERLEQGVFSENKNLENLLLVGNKQLREVESGALTGLPKLRTLVLRDNAFTGFAESMVNWSELRKLDVSENPLVCSCTLVWLQRVLIAREDPAVAAINPDARSLPVAGHAAAANQVLCDSPAQLKDRSLRYLSDEELGCSSKDSTQMAVLGGIIFVVLLVILVVVFTLRRFRRRVRDALKDPPRWFPARSASGAAIARKEHEYQKAQLGCGDEDYMIRAATLAPGNMHHGYGHSLKPIPVTEL</sequence>
<keyword evidence="2" id="KW-0732">Signal</keyword>
<proteinExistence type="predicted"/>
<dbReference type="Pfam" id="PF13855">
    <property type="entry name" value="LRR_8"/>
    <property type="match status" value="3"/>
</dbReference>
<evidence type="ECO:0000256" key="3">
    <source>
        <dbReference type="ARBA" id="ARBA00022737"/>
    </source>
</evidence>
<protein>
    <recommendedName>
        <fullName evidence="5">LRRCT domain-containing protein</fullName>
    </recommendedName>
</protein>
<dbReference type="AlphaFoldDB" id="A0A8S1C5T8"/>
<dbReference type="Proteomes" id="UP000494165">
    <property type="component" value="Unassembled WGS sequence"/>
</dbReference>
<name>A0A8S1C5T8_9INSE</name>
<keyword evidence="7" id="KW-1185">Reference proteome</keyword>
<dbReference type="SMART" id="SM00369">
    <property type="entry name" value="LRR_TYP"/>
    <property type="match status" value="7"/>
</dbReference>
<dbReference type="GO" id="GO:0071944">
    <property type="term" value="C:cell periphery"/>
    <property type="evidence" value="ECO:0007669"/>
    <property type="project" value="UniProtKB-ARBA"/>
</dbReference>
<dbReference type="PANTHER" id="PTHR24366">
    <property type="entry name" value="IG(IMMUNOGLOBULIN) AND LRR(LEUCINE RICH REPEAT) DOMAINS"/>
    <property type="match status" value="1"/>
</dbReference>
<keyword evidence="4" id="KW-1133">Transmembrane helix</keyword>
<evidence type="ECO:0000256" key="1">
    <source>
        <dbReference type="ARBA" id="ARBA00022614"/>
    </source>
</evidence>
<reference evidence="6 7" key="1">
    <citation type="submission" date="2020-04" db="EMBL/GenBank/DDBJ databases">
        <authorList>
            <person name="Alioto T."/>
            <person name="Alioto T."/>
            <person name="Gomez Garrido J."/>
        </authorList>
    </citation>
    <scope>NUCLEOTIDE SEQUENCE [LARGE SCALE GENOMIC DNA]</scope>
</reference>
<feature type="transmembrane region" description="Helical" evidence="4">
    <location>
        <begin position="304"/>
        <end position="325"/>
    </location>
</feature>
<accession>A0A8S1C5T8</accession>
<dbReference type="PANTHER" id="PTHR24366:SF168">
    <property type="entry name" value="GH22922P-RELATED"/>
    <property type="match status" value="1"/>
</dbReference>
<gene>
    <name evidence="6" type="ORF">CLODIP_2_CD14831</name>
</gene>
<dbReference type="SUPFAM" id="SSF52058">
    <property type="entry name" value="L domain-like"/>
    <property type="match status" value="1"/>
</dbReference>
<dbReference type="InterPro" id="IPR001611">
    <property type="entry name" value="Leu-rich_rpt"/>
</dbReference>
<dbReference type="SMART" id="SM00082">
    <property type="entry name" value="LRRCT"/>
    <property type="match status" value="1"/>
</dbReference>
<dbReference type="Gene3D" id="3.80.10.10">
    <property type="entry name" value="Ribonuclease Inhibitor"/>
    <property type="match status" value="2"/>
</dbReference>
<comment type="caution">
    <text evidence="6">The sequence shown here is derived from an EMBL/GenBank/DDBJ whole genome shotgun (WGS) entry which is preliminary data.</text>
</comment>
<evidence type="ECO:0000259" key="5">
    <source>
        <dbReference type="SMART" id="SM00082"/>
    </source>
</evidence>
<organism evidence="6 7">
    <name type="scientific">Cloeon dipterum</name>
    <dbReference type="NCBI Taxonomy" id="197152"/>
    <lineage>
        <taxon>Eukaryota</taxon>
        <taxon>Metazoa</taxon>
        <taxon>Ecdysozoa</taxon>
        <taxon>Arthropoda</taxon>
        <taxon>Hexapoda</taxon>
        <taxon>Insecta</taxon>
        <taxon>Pterygota</taxon>
        <taxon>Palaeoptera</taxon>
        <taxon>Ephemeroptera</taxon>
        <taxon>Pisciforma</taxon>
        <taxon>Baetidae</taxon>
        <taxon>Cloeon</taxon>
    </lineage>
</organism>
<keyword evidence="4" id="KW-0472">Membrane</keyword>
<dbReference type="InterPro" id="IPR003591">
    <property type="entry name" value="Leu-rich_rpt_typical-subtyp"/>
</dbReference>
<evidence type="ECO:0000313" key="7">
    <source>
        <dbReference type="Proteomes" id="UP000494165"/>
    </source>
</evidence>
<keyword evidence="3" id="KW-0677">Repeat</keyword>
<keyword evidence="4" id="KW-0812">Transmembrane</keyword>
<keyword evidence="1" id="KW-0433">Leucine-rich repeat</keyword>
<dbReference type="InterPro" id="IPR000483">
    <property type="entry name" value="Cys-rich_flank_reg_C"/>
</dbReference>
<dbReference type="OrthoDB" id="1055097at2759"/>
<dbReference type="InterPro" id="IPR032675">
    <property type="entry name" value="LRR_dom_sf"/>
</dbReference>